<dbReference type="PANTHER" id="PTHR33525">
    <property type="match status" value="1"/>
</dbReference>
<keyword evidence="3" id="KW-1185">Reference proteome</keyword>
<comment type="caution">
    <text evidence="2">The sequence shown here is derived from an EMBL/GenBank/DDBJ whole genome shotgun (WGS) entry which is preliminary data.</text>
</comment>
<dbReference type="OrthoDB" id="9784953at2"/>
<protein>
    <submittedName>
        <fullName evidence="2">Predicted signal transduction protein</fullName>
    </submittedName>
</protein>
<name>A0A7U8C4M1_NEPCE</name>
<organism evidence="2 3">
    <name type="scientific">Neptuniibacter caesariensis</name>
    <dbReference type="NCBI Taxonomy" id="207954"/>
    <lineage>
        <taxon>Bacteria</taxon>
        <taxon>Pseudomonadati</taxon>
        <taxon>Pseudomonadota</taxon>
        <taxon>Gammaproteobacteria</taxon>
        <taxon>Oceanospirillales</taxon>
        <taxon>Oceanospirillaceae</taxon>
        <taxon>Neptuniibacter</taxon>
    </lineage>
</organism>
<evidence type="ECO:0000259" key="1">
    <source>
        <dbReference type="PROSITE" id="PS51833"/>
    </source>
</evidence>
<evidence type="ECO:0000313" key="3">
    <source>
        <dbReference type="Proteomes" id="UP000002171"/>
    </source>
</evidence>
<dbReference type="PANTHER" id="PTHR33525:SF6">
    <property type="entry name" value="HDOD DOMAIN-CONTAINING PROTEIN"/>
    <property type="match status" value="1"/>
</dbReference>
<dbReference type="Gene3D" id="1.10.3210.10">
    <property type="entry name" value="Hypothetical protein af1432"/>
    <property type="match status" value="1"/>
</dbReference>
<accession>A0A7U8C4M1</accession>
<dbReference type="InterPro" id="IPR013976">
    <property type="entry name" value="HDOD"/>
</dbReference>
<dbReference type="PROSITE" id="PS51833">
    <property type="entry name" value="HDOD"/>
    <property type="match status" value="1"/>
</dbReference>
<dbReference type="Proteomes" id="UP000002171">
    <property type="component" value="Unassembled WGS sequence"/>
</dbReference>
<feature type="domain" description="HDOD" evidence="1">
    <location>
        <begin position="13"/>
        <end position="204"/>
    </location>
</feature>
<dbReference type="InterPro" id="IPR052340">
    <property type="entry name" value="RNase_Y/CdgJ"/>
</dbReference>
<dbReference type="EMBL" id="AAOW01000025">
    <property type="protein sequence ID" value="EAR60020.1"/>
    <property type="molecule type" value="Genomic_DNA"/>
</dbReference>
<gene>
    <name evidence="2" type="ORF">MED92_00620</name>
</gene>
<reference evidence="2 3" key="1">
    <citation type="submission" date="2006-02" db="EMBL/GenBank/DDBJ databases">
        <authorList>
            <person name="Pinhassi J."/>
            <person name="Pedros-Alio C."/>
            <person name="Ferriera S."/>
            <person name="Johnson J."/>
            <person name="Kravitz S."/>
            <person name="Halpern A."/>
            <person name="Remington K."/>
            <person name="Beeson K."/>
            <person name="Tran B."/>
            <person name="Rogers Y.-H."/>
            <person name="Friedman R."/>
            <person name="Venter J.C."/>
        </authorList>
    </citation>
    <scope>NUCLEOTIDE SEQUENCE [LARGE SCALE GENOMIC DNA]</scope>
    <source>
        <strain evidence="2 3">MED92</strain>
    </source>
</reference>
<dbReference type="SUPFAM" id="SSF109604">
    <property type="entry name" value="HD-domain/PDEase-like"/>
    <property type="match status" value="1"/>
</dbReference>
<dbReference type="Pfam" id="PF08668">
    <property type="entry name" value="HDOD"/>
    <property type="match status" value="1"/>
</dbReference>
<dbReference type="AlphaFoldDB" id="A0A7U8C4M1"/>
<evidence type="ECO:0000313" key="2">
    <source>
        <dbReference type="EMBL" id="EAR60020.1"/>
    </source>
</evidence>
<proteinExistence type="predicted"/>
<dbReference type="RefSeq" id="WP_007022977.1">
    <property type="nucleotide sequence ID" value="NZ_CH724128.1"/>
</dbReference>
<sequence>MPPVSEQSTSYVIPARPEVLISITEALRLQDPDIKGICNLIKQDVALYSSVIATVNSAYFGIRAEVTSVERAVSLLGIKRVFNIVQLAALKNSLSAVGPMERFWDTATEVARITAALANQFTNLDPDETYTLGMLHDSGIPLLMQAKPEFKDKLRELNGASLIEIHEKELALYGVSHFQLSAELARKWHIGESTAEAISRQPSYEATFSEPADEKEEMRLKLCMLLLARDISDAYRHFWRIPDPKEDLIRIMPVLNFLGISDFDYADLKEDIVNTLSLQQ</sequence>